<keyword evidence="1" id="KW-0378">Hydrolase</keyword>
<name>A0A251X5Q6_9GAMM</name>
<dbReference type="PRINTS" id="PR00111">
    <property type="entry name" value="ABHYDROLASE"/>
</dbReference>
<dbReference type="PRINTS" id="PR00412">
    <property type="entry name" value="EPOXHYDRLASE"/>
</dbReference>
<protein>
    <recommendedName>
        <fullName evidence="2">AB hydrolase-1 domain-containing protein</fullName>
    </recommendedName>
</protein>
<dbReference type="InterPro" id="IPR029058">
    <property type="entry name" value="AB_hydrolase_fold"/>
</dbReference>
<evidence type="ECO:0000313" key="3">
    <source>
        <dbReference type="EMBL" id="OUD12881.1"/>
    </source>
</evidence>
<dbReference type="AlphaFoldDB" id="A0A251X5Q6"/>
<gene>
    <name evidence="3" type="ORF">TPSD3_12090</name>
</gene>
<dbReference type="GO" id="GO:0016787">
    <property type="term" value="F:hydrolase activity"/>
    <property type="evidence" value="ECO:0007669"/>
    <property type="project" value="UniProtKB-KW"/>
</dbReference>
<dbReference type="RefSeq" id="WP_086488820.1">
    <property type="nucleotide sequence ID" value="NZ_MSLT01000019.1"/>
</dbReference>
<organism evidence="3 4">
    <name type="scientific">Thioflexithrix psekupsensis</name>
    <dbReference type="NCBI Taxonomy" id="1570016"/>
    <lineage>
        <taxon>Bacteria</taxon>
        <taxon>Pseudomonadati</taxon>
        <taxon>Pseudomonadota</taxon>
        <taxon>Gammaproteobacteria</taxon>
        <taxon>Thiotrichales</taxon>
        <taxon>Thioflexithrix</taxon>
    </lineage>
</organism>
<reference evidence="3 4" key="1">
    <citation type="submission" date="2016-12" db="EMBL/GenBank/DDBJ databases">
        <title>Thioflexothrix psekupsii D3 genome sequencing and assembly.</title>
        <authorList>
            <person name="Fomenkov A."/>
            <person name="Vincze T."/>
            <person name="Grabovich M."/>
            <person name="Anton B.P."/>
            <person name="Dubinina G."/>
            <person name="Orlova M."/>
            <person name="Belousova E."/>
            <person name="Roberts R.J."/>
        </authorList>
    </citation>
    <scope>NUCLEOTIDE SEQUENCE [LARGE SCALE GENOMIC DNA]</scope>
    <source>
        <strain evidence="3">D3</strain>
    </source>
</reference>
<dbReference type="PANTHER" id="PTHR43329">
    <property type="entry name" value="EPOXIDE HYDROLASE"/>
    <property type="match status" value="1"/>
</dbReference>
<dbReference type="SUPFAM" id="SSF53474">
    <property type="entry name" value="alpha/beta-Hydrolases"/>
    <property type="match status" value="1"/>
</dbReference>
<dbReference type="InterPro" id="IPR000073">
    <property type="entry name" value="AB_hydrolase_1"/>
</dbReference>
<dbReference type="EMBL" id="MSLT01000019">
    <property type="protein sequence ID" value="OUD12881.1"/>
    <property type="molecule type" value="Genomic_DNA"/>
</dbReference>
<dbReference type="InterPro" id="IPR000639">
    <property type="entry name" value="Epox_hydrolase-like"/>
</dbReference>
<sequence>MTPLHHHQLYLNHIRLHYVSAGQGDPLILLHGWPQTWYSWRELIPLLARKYRVIAPDLRGIGDSDKPLTGYDKQTLASDIYALTKHLQLDQPVLVGHDFGAVVAYAYAAQYPHEVRGLVVLETLLPGLELARPLDFKTPADWWHLNFLCIPDLPELLLHGREQAYFTWLFRRYAYNPEAIPPAAINEYVTRYTAPGALRAGLMYFRTLFAEMQRQPLPEKQARLIMPVLALGGEFGLGDHTFHAMRQVAENVHGGTIAKCGHWMCEEQPHVLFEHLEHFVTRVFASW</sequence>
<evidence type="ECO:0000256" key="1">
    <source>
        <dbReference type="ARBA" id="ARBA00022801"/>
    </source>
</evidence>
<dbReference type="Pfam" id="PF00561">
    <property type="entry name" value="Abhydrolase_1"/>
    <property type="match status" value="1"/>
</dbReference>
<accession>A0A251X5Q6</accession>
<keyword evidence="4" id="KW-1185">Reference proteome</keyword>
<feature type="domain" description="AB hydrolase-1" evidence="2">
    <location>
        <begin position="26"/>
        <end position="268"/>
    </location>
</feature>
<dbReference type="Proteomes" id="UP000194798">
    <property type="component" value="Unassembled WGS sequence"/>
</dbReference>
<proteinExistence type="predicted"/>
<dbReference type="OrthoDB" id="5853561at2"/>
<evidence type="ECO:0000259" key="2">
    <source>
        <dbReference type="Pfam" id="PF00561"/>
    </source>
</evidence>
<comment type="caution">
    <text evidence="3">The sequence shown here is derived from an EMBL/GenBank/DDBJ whole genome shotgun (WGS) entry which is preliminary data.</text>
</comment>
<evidence type="ECO:0000313" key="4">
    <source>
        <dbReference type="Proteomes" id="UP000194798"/>
    </source>
</evidence>
<dbReference type="Gene3D" id="3.40.50.1820">
    <property type="entry name" value="alpha/beta hydrolase"/>
    <property type="match status" value="1"/>
</dbReference>